<proteinExistence type="predicted"/>
<evidence type="ECO:0000313" key="1">
    <source>
        <dbReference type="EMBL" id="SHK69037.1"/>
    </source>
</evidence>
<dbReference type="GO" id="GO:0006635">
    <property type="term" value="P:fatty acid beta-oxidation"/>
    <property type="evidence" value="ECO:0007669"/>
    <property type="project" value="TreeGrafter"/>
</dbReference>
<dbReference type="OrthoDB" id="9775794at2"/>
<dbReference type="GO" id="GO:0003824">
    <property type="term" value="F:catalytic activity"/>
    <property type="evidence" value="ECO:0007669"/>
    <property type="project" value="UniProtKB-ARBA"/>
</dbReference>
<dbReference type="AlphaFoldDB" id="A0A1M6UIN0"/>
<dbReference type="Pfam" id="PF00378">
    <property type="entry name" value="ECH_1"/>
    <property type="match status" value="1"/>
</dbReference>
<organism evidence="1 2">
    <name type="scientific">Pseudonocardia thermophila</name>
    <dbReference type="NCBI Taxonomy" id="1848"/>
    <lineage>
        <taxon>Bacteria</taxon>
        <taxon>Bacillati</taxon>
        <taxon>Actinomycetota</taxon>
        <taxon>Actinomycetes</taxon>
        <taxon>Pseudonocardiales</taxon>
        <taxon>Pseudonocardiaceae</taxon>
        <taxon>Pseudonocardia</taxon>
    </lineage>
</organism>
<dbReference type="RefSeq" id="WP_073457598.1">
    <property type="nucleotide sequence ID" value="NZ_FRAP01000010.1"/>
</dbReference>
<name>A0A1M6UIN0_PSETH</name>
<sequence length="287" mass="30863">MGGSAYRRLRQSRESGVLFVTIDAPPLNLLDVPLFAELERLAADVEGDDEIAVVVFTSADPDFFLAHYDIHDLLERGSRRPPARSGVLKRFHALLERYRTLPQLTIAQLEGAARGGGAEFAMALDLRFGALGRAVLGQPETALGIIPGGGATQNLPRLVGRARALEIVLGGRDLDAATAERYGLLNRALPADRIAAEVRDLALRIASHPGEAVRAAKRAVDAHVLPGHLGFVEEAELFGRQITTSAARERMRAFLAAGGQTREGEVRFGELIARVADEVRAAEVAGR</sequence>
<reference evidence="1 2" key="1">
    <citation type="submission" date="2016-11" db="EMBL/GenBank/DDBJ databases">
        <authorList>
            <person name="Jaros S."/>
            <person name="Januszkiewicz K."/>
            <person name="Wedrychowicz H."/>
        </authorList>
    </citation>
    <scope>NUCLEOTIDE SEQUENCE [LARGE SCALE GENOMIC DNA]</scope>
    <source>
        <strain evidence="1 2">DSM 43832</strain>
    </source>
</reference>
<dbReference type="STRING" id="1848.SAMN05443637_11097"/>
<gene>
    <name evidence="1" type="ORF">SAMN05443637_11097</name>
</gene>
<dbReference type="EMBL" id="FRAP01000010">
    <property type="protein sequence ID" value="SHK69037.1"/>
    <property type="molecule type" value="Genomic_DNA"/>
</dbReference>
<dbReference type="SUPFAM" id="SSF52096">
    <property type="entry name" value="ClpP/crotonase"/>
    <property type="match status" value="1"/>
</dbReference>
<dbReference type="Proteomes" id="UP000184363">
    <property type="component" value="Unassembled WGS sequence"/>
</dbReference>
<evidence type="ECO:0000313" key="2">
    <source>
        <dbReference type="Proteomes" id="UP000184363"/>
    </source>
</evidence>
<dbReference type="PANTHER" id="PTHR11941">
    <property type="entry name" value="ENOYL-COA HYDRATASE-RELATED"/>
    <property type="match status" value="1"/>
</dbReference>
<protein>
    <submittedName>
        <fullName evidence="1">Enoyl-CoA hydratase/carnithine racemase</fullName>
    </submittedName>
</protein>
<dbReference type="InterPro" id="IPR029045">
    <property type="entry name" value="ClpP/crotonase-like_dom_sf"/>
</dbReference>
<dbReference type="Gene3D" id="3.90.226.10">
    <property type="entry name" value="2-enoyl-CoA Hydratase, Chain A, domain 1"/>
    <property type="match status" value="1"/>
</dbReference>
<dbReference type="InterPro" id="IPR001753">
    <property type="entry name" value="Enoyl-CoA_hydra/iso"/>
</dbReference>
<accession>A0A1M6UIN0</accession>
<dbReference type="CDD" id="cd06558">
    <property type="entry name" value="crotonase-like"/>
    <property type="match status" value="1"/>
</dbReference>
<keyword evidence="2" id="KW-1185">Reference proteome</keyword>
<dbReference type="PANTHER" id="PTHR11941:SF54">
    <property type="entry name" value="ENOYL-COA HYDRATASE, MITOCHONDRIAL"/>
    <property type="match status" value="1"/>
</dbReference>